<gene>
    <name evidence="3" type="ORF">PsYK624_019320</name>
</gene>
<feature type="compositionally biased region" description="Low complexity" evidence="1">
    <location>
        <begin position="358"/>
        <end position="367"/>
    </location>
</feature>
<feature type="compositionally biased region" description="Polar residues" evidence="1">
    <location>
        <begin position="512"/>
        <end position="523"/>
    </location>
</feature>
<keyword evidence="4" id="KW-1185">Reference proteome</keyword>
<protein>
    <submittedName>
        <fullName evidence="3">Uncharacterized protein</fullName>
    </submittedName>
</protein>
<dbReference type="Proteomes" id="UP000703269">
    <property type="component" value="Unassembled WGS sequence"/>
</dbReference>
<feature type="region of interest" description="Disordered" evidence="1">
    <location>
        <begin position="430"/>
        <end position="541"/>
    </location>
</feature>
<feature type="compositionally biased region" description="Low complexity" evidence="1">
    <location>
        <begin position="74"/>
        <end position="88"/>
    </location>
</feature>
<evidence type="ECO:0000313" key="3">
    <source>
        <dbReference type="EMBL" id="GJE85853.1"/>
    </source>
</evidence>
<feature type="region of interest" description="Disordered" evidence="1">
    <location>
        <begin position="59"/>
        <end position="90"/>
    </location>
</feature>
<feature type="transmembrane region" description="Helical" evidence="2">
    <location>
        <begin position="884"/>
        <end position="904"/>
    </location>
</feature>
<evidence type="ECO:0000313" key="4">
    <source>
        <dbReference type="Proteomes" id="UP000703269"/>
    </source>
</evidence>
<feature type="compositionally biased region" description="Low complexity" evidence="1">
    <location>
        <begin position="310"/>
        <end position="328"/>
    </location>
</feature>
<evidence type="ECO:0000256" key="1">
    <source>
        <dbReference type="SAM" id="MobiDB-lite"/>
    </source>
</evidence>
<comment type="caution">
    <text evidence="3">The sequence shown here is derived from an EMBL/GenBank/DDBJ whole genome shotgun (WGS) entry which is preliminary data.</text>
</comment>
<accession>A0A9P3G094</accession>
<proteinExistence type="predicted"/>
<dbReference type="EMBL" id="BPQB01000003">
    <property type="protein sequence ID" value="GJE85853.1"/>
    <property type="molecule type" value="Genomic_DNA"/>
</dbReference>
<evidence type="ECO:0000256" key="2">
    <source>
        <dbReference type="SAM" id="Phobius"/>
    </source>
</evidence>
<keyword evidence="2" id="KW-0472">Membrane</keyword>
<organism evidence="3 4">
    <name type="scientific">Phanerochaete sordida</name>
    <dbReference type="NCBI Taxonomy" id="48140"/>
    <lineage>
        <taxon>Eukaryota</taxon>
        <taxon>Fungi</taxon>
        <taxon>Dikarya</taxon>
        <taxon>Basidiomycota</taxon>
        <taxon>Agaricomycotina</taxon>
        <taxon>Agaricomycetes</taxon>
        <taxon>Polyporales</taxon>
        <taxon>Phanerochaetaceae</taxon>
        <taxon>Phanerochaete</taxon>
    </lineage>
</organism>
<feature type="transmembrane region" description="Helical" evidence="2">
    <location>
        <begin position="822"/>
        <end position="846"/>
    </location>
</feature>
<reference evidence="3 4" key="1">
    <citation type="submission" date="2021-08" db="EMBL/GenBank/DDBJ databases">
        <title>Draft Genome Sequence of Phanerochaete sordida strain YK-624.</title>
        <authorList>
            <person name="Mori T."/>
            <person name="Dohra H."/>
            <person name="Suzuki T."/>
            <person name="Kawagishi H."/>
            <person name="Hirai H."/>
        </authorList>
    </citation>
    <scope>NUCLEOTIDE SEQUENCE [LARGE SCALE GENOMIC DNA]</scope>
    <source>
        <strain evidence="3 4">YK-624</strain>
    </source>
</reference>
<feature type="region of interest" description="Disordered" evidence="1">
    <location>
        <begin position="288"/>
        <end position="405"/>
    </location>
</feature>
<sequence>MRTGTTAPTVHTDASTDYSSTAFSDEYDLSHEDPRIIEDVQRALSLQARREARMKAMRSVSTAKPRSFTHEDASNASSFSTHSSPTHARMPPIPSATAVQGMQGDSVESEIDFSPSVGVMPPHPVPLSSNGGATLDWTGSNSEDERDKRWSLSITKRRHKDRYPLGASRTVVEKQESIYAEKLARIKSKAKPHTIRKATITADQLRRRYAVLGDTSNPQLNLMNAARWYSKQEPVYQVSLDNAEPLTWLKHLLDKHGNKSPLRLPWHLSALIIEEHARSLGRTLQPIPEDQIVNDTTPAVGLSPVPNRGASPESKAASKSPSSDSSSWTPPPPTALEPSLSRKRRESADAAVSFEPQIDSGRSSAGADSRRSSIDPLSQRRHSLVYQTDSTRSSTHNGVFSSSMGYGMSPSNSRIHIRGFANRIRRKVNNRSEGELSSARNSISEHSQEEEPSPSKVSLHNRPRSLQLVPGPERAADARPPLTSAVTAVSSGGEGPMTARQMSPFLPVDPTVVSTQPSSSRGASPSPVPKTPKPPHLRQRRMSLPSLNQVLLREQEKQQNQADEDDQRQDYEHKTQLLEDALAQNQRTRQLLQRVGGNIREYENVLSRLSLLLGISHTSIPLEVLEALSHDPASVMTGTRRLTGWRAVEDISGRINRQRDTLRNFAASVVKEEGATNTAYMFDGPIFSLTSSLDQLERHRTRIAGEVEDVAATLTKVKEIHATVKREYNDVTAHTSLIYPEITQIVALEESYRNKYQQFWDIGLDALTLLLDTVTPVWRNYGKVIGEDVQDFFIIPWYRNEFTGEQKRYPITSLPKRSLRHWLGLFLFSLISIGITTLQIGAAVSSTMNYNLPWITHTGLWALFIPFFTFGLFIQWVAVIVECVIVFVEFGVVAWWLGWAVKIFN</sequence>
<name>A0A9P3G094_9APHY</name>
<dbReference type="AlphaFoldDB" id="A0A9P3G094"/>
<feature type="transmembrane region" description="Helical" evidence="2">
    <location>
        <begin position="858"/>
        <end position="878"/>
    </location>
</feature>
<keyword evidence="2" id="KW-1133">Transmembrane helix</keyword>
<feature type="compositionally biased region" description="Polar residues" evidence="1">
    <location>
        <begin position="385"/>
        <end position="405"/>
    </location>
</feature>
<dbReference type="OrthoDB" id="3190515at2759"/>
<keyword evidence="2" id="KW-0812">Transmembrane</keyword>